<reference evidence="2 3" key="1">
    <citation type="submission" date="2022-03" db="EMBL/GenBank/DDBJ databases">
        <title>Hymenobactersp. isolated from the air.</title>
        <authorList>
            <person name="Won M."/>
            <person name="Kwon S.-W."/>
        </authorList>
    </citation>
    <scope>NUCLEOTIDE SEQUENCE [LARGE SCALE GENOMIC DNA]</scope>
    <source>
        <strain evidence="2 3">KACC 22596</strain>
    </source>
</reference>
<sequence>MLTKDEARRVARTTLDIIQEMPGNADLNLMLIEPLVVEAELAWLFPFNTREYVETGNVGAMAIGVGPIVVNRATGVPFVAPPMPTELLLAQYAASNGEPYSWF</sequence>
<dbReference type="RefSeq" id="WP_243515343.1">
    <property type="nucleotide sequence ID" value="NZ_CP094534.1"/>
</dbReference>
<evidence type="ECO:0000259" key="1">
    <source>
        <dbReference type="Pfam" id="PF15567"/>
    </source>
</evidence>
<evidence type="ECO:0000313" key="3">
    <source>
        <dbReference type="Proteomes" id="UP000831390"/>
    </source>
</evidence>
<protein>
    <submittedName>
        <fullName evidence="2">YrhB family protein</fullName>
    </submittedName>
</protein>
<proteinExistence type="predicted"/>
<gene>
    <name evidence="2" type="ORF">MTP16_01580</name>
</gene>
<dbReference type="InterPro" id="IPR029082">
    <property type="entry name" value="Imm35"/>
</dbReference>
<evidence type="ECO:0000313" key="2">
    <source>
        <dbReference type="EMBL" id="UOE34358.1"/>
    </source>
</evidence>
<name>A0ABY4B5E2_9BACT</name>
<feature type="domain" description="Immunity protein 35" evidence="1">
    <location>
        <begin position="6"/>
        <end position="81"/>
    </location>
</feature>
<dbReference type="EMBL" id="CP094534">
    <property type="protein sequence ID" value="UOE34358.1"/>
    <property type="molecule type" value="Genomic_DNA"/>
</dbReference>
<keyword evidence="3" id="KW-1185">Reference proteome</keyword>
<accession>A0ABY4B5E2</accession>
<dbReference type="Pfam" id="PF15567">
    <property type="entry name" value="Imm35"/>
    <property type="match status" value="1"/>
</dbReference>
<organism evidence="2 3">
    <name type="scientific">Hymenobacter monticola</name>
    <dbReference type="NCBI Taxonomy" id="1705399"/>
    <lineage>
        <taxon>Bacteria</taxon>
        <taxon>Pseudomonadati</taxon>
        <taxon>Bacteroidota</taxon>
        <taxon>Cytophagia</taxon>
        <taxon>Cytophagales</taxon>
        <taxon>Hymenobacteraceae</taxon>
        <taxon>Hymenobacter</taxon>
    </lineage>
</organism>
<dbReference type="Proteomes" id="UP000831390">
    <property type="component" value="Chromosome"/>
</dbReference>